<evidence type="ECO:0000313" key="2">
    <source>
        <dbReference type="Proteomes" id="UP001348805"/>
    </source>
</evidence>
<keyword evidence="2" id="KW-1185">Reference proteome</keyword>
<dbReference type="Proteomes" id="UP001348805">
    <property type="component" value="Segment"/>
</dbReference>
<accession>A0ABZ0Z2I2</accession>
<evidence type="ECO:0000313" key="1">
    <source>
        <dbReference type="EMBL" id="WQJ51306.1"/>
    </source>
</evidence>
<organism evidence="1 2">
    <name type="scientific">phage Lak_Megaphage_RVC_AP3_GC26</name>
    <dbReference type="NCBI Taxonomy" id="3109225"/>
    <lineage>
        <taxon>Viruses</taxon>
        <taxon>Duplodnaviria</taxon>
        <taxon>Heunggongvirae</taxon>
        <taxon>Uroviricota</taxon>
        <taxon>Caudoviricetes</taxon>
        <taxon>Caudoviricetes code 15 clade</taxon>
    </lineage>
</organism>
<proteinExistence type="predicted"/>
<name>A0ABZ0Z2I2_9CAUD</name>
<reference evidence="1 2" key="1">
    <citation type="submission" date="2023-11" db="EMBL/GenBank/DDBJ databases">
        <authorList>
            <person name="Cook R."/>
            <person name="Crisci M."/>
            <person name="Pye H."/>
            <person name="Adriaenssens E."/>
            <person name="Santini J."/>
        </authorList>
    </citation>
    <scope>NUCLEOTIDE SEQUENCE [LARGE SCALE GENOMIC DNA]</scope>
    <source>
        <strain evidence="1">Lak_Megaphage_RVC_AP3_GC26</strain>
    </source>
</reference>
<sequence>MEYTKDKFLTDIKKMNKTNDKYEDKAYESIVKNLFLQGKRGKEKAMGLDEYDSESNSKLTLIPGHIYMFKYVTDTTTKYNDGRVKFEYYDTLPLVLCTGNNKNIIQGINLNLCNYDLRTLILNDIYNLDPNFFDSNASVQAHQGQLPISQNISKFFLHEGGQTKLLNYIKKKYNLKNEGFIFRTYNITKIKDIRFIEPWQWQYIPFLKYKQSVKESILTMIQNITGINKINI</sequence>
<dbReference type="EMBL" id="OR769219">
    <property type="protein sequence ID" value="WQJ51306.1"/>
    <property type="molecule type" value="Genomic_DNA"/>
</dbReference>
<protein>
    <submittedName>
        <fullName evidence="1">DNA end protector</fullName>
    </submittedName>
</protein>